<dbReference type="STRING" id="913774.A0A0C3CI69"/>
<dbReference type="PANTHER" id="PTHR43364">
    <property type="entry name" value="NADH-SPECIFIC METHYLGLYOXAL REDUCTASE-RELATED"/>
    <property type="match status" value="1"/>
</dbReference>
<evidence type="ECO:0000313" key="4">
    <source>
        <dbReference type="Proteomes" id="UP000054321"/>
    </source>
</evidence>
<keyword evidence="4" id="KW-1185">Reference proteome</keyword>
<name>A0A0C3CI69_OIDMZ</name>
<accession>A0A0C3CI69</accession>
<dbReference type="PRINTS" id="PR00069">
    <property type="entry name" value="ALDKETRDTASE"/>
</dbReference>
<dbReference type="InterPro" id="IPR050523">
    <property type="entry name" value="AKR_Detox_Biosynth"/>
</dbReference>
<dbReference type="InterPro" id="IPR020471">
    <property type="entry name" value="AKR"/>
</dbReference>
<dbReference type="InterPro" id="IPR023210">
    <property type="entry name" value="NADP_OxRdtase_dom"/>
</dbReference>
<dbReference type="EMBL" id="KN832880">
    <property type="protein sequence ID" value="KIM98653.1"/>
    <property type="molecule type" value="Genomic_DNA"/>
</dbReference>
<dbReference type="OrthoDB" id="48988at2759"/>
<dbReference type="Pfam" id="PF00248">
    <property type="entry name" value="Aldo_ket_red"/>
    <property type="match status" value="1"/>
</dbReference>
<sequence>MASTSKALSEKSILVALTAGTHSWLPTPENEAFQEGILEIMGKHGIKRLDTARLYGMGASETTIGNKGLGSQYTITTKAPTAVGNGAGKKENILQAAYESLKSLKVEKVSIYLLHGPDETVPVAETYSAIQTLYEEGRFEQFGLSNFNRDQVLEYYNYAESQNFVLPTIFQSTYSPALRLNETLLFPTLRSLHMSIQAYSPLAMGFLSKTPSDIENGTGRWDPSTFSGRMHRSMFYKPSYMKMLEEWGKLAEESGAGRVGLANRWVRYHSVLRGDLGDEMIIGASSAEQFQQTVKEIDKGPLEEWIVKRINELWEMIKYDAEVDNLRAFREVSG</sequence>
<dbReference type="InterPro" id="IPR036812">
    <property type="entry name" value="NAD(P)_OxRdtase_dom_sf"/>
</dbReference>
<dbReference type="AlphaFoldDB" id="A0A0C3CI69"/>
<dbReference type="GO" id="GO:0016491">
    <property type="term" value="F:oxidoreductase activity"/>
    <property type="evidence" value="ECO:0007669"/>
    <property type="project" value="UniProtKB-KW"/>
</dbReference>
<proteinExistence type="predicted"/>
<protein>
    <recommendedName>
        <fullName evidence="2">NADP-dependent oxidoreductase domain-containing protein</fullName>
    </recommendedName>
</protein>
<dbReference type="SUPFAM" id="SSF51430">
    <property type="entry name" value="NAD(P)-linked oxidoreductase"/>
    <property type="match status" value="1"/>
</dbReference>
<dbReference type="CDD" id="cd19075">
    <property type="entry name" value="AKR_AKR7A1-5"/>
    <property type="match status" value="1"/>
</dbReference>
<gene>
    <name evidence="3" type="ORF">OIDMADRAFT_167451</name>
</gene>
<dbReference type="Proteomes" id="UP000054321">
    <property type="component" value="Unassembled WGS sequence"/>
</dbReference>
<dbReference type="Gene3D" id="3.20.20.100">
    <property type="entry name" value="NADP-dependent oxidoreductase domain"/>
    <property type="match status" value="1"/>
</dbReference>
<dbReference type="HOGENOM" id="CLU_023205_1_1_1"/>
<organism evidence="3 4">
    <name type="scientific">Oidiodendron maius (strain Zn)</name>
    <dbReference type="NCBI Taxonomy" id="913774"/>
    <lineage>
        <taxon>Eukaryota</taxon>
        <taxon>Fungi</taxon>
        <taxon>Dikarya</taxon>
        <taxon>Ascomycota</taxon>
        <taxon>Pezizomycotina</taxon>
        <taxon>Leotiomycetes</taxon>
        <taxon>Leotiomycetes incertae sedis</taxon>
        <taxon>Myxotrichaceae</taxon>
        <taxon>Oidiodendron</taxon>
    </lineage>
</organism>
<dbReference type="PANTHER" id="PTHR43364:SF4">
    <property type="entry name" value="NAD(P)-LINKED OXIDOREDUCTASE SUPERFAMILY PROTEIN"/>
    <property type="match status" value="1"/>
</dbReference>
<feature type="domain" description="NADP-dependent oxidoreductase" evidence="2">
    <location>
        <begin position="25"/>
        <end position="315"/>
    </location>
</feature>
<keyword evidence="1" id="KW-0560">Oxidoreductase</keyword>
<reference evidence="4" key="2">
    <citation type="submission" date="2015-01" db="EMBL/GenBank/DDBJ databases">
        <title>Evolutionary Origins and Diversification of the Mycorrhizal Mutualists.</title>
        <authorList>
            <consortium name="DOE Joint Genome Institute"/>
            <consortium name="Mycorrhizal Genomics Consortium"/>
            <person name="Kohler A."/>
            <person name="Kuo A."/>
            <person name="Nagy L.G."/>
            <person name="Floudas D."/>
            <person name="Copeland A."/>
            <person name="Barry K.W."/>
            <person name="Cichocki N."/>
            <person name="Veneault-Fourrey C."/>
            <person name="LaButti K."/>
            <person name="Lindquist E.A."/>
            <person name="Lipzen A."/>
            <person name="Lundell T."/>
            <person name="Morin E."/>
            <person name="Murat C."/>
            <person name="Riley R."/>
            <person name="Ohm R."/>
            <person name="Sun H."/>
            <person name="Tunlid A."/>
            <person name="Henrissat B."/>
            <person name="Grigoriev I.V."/>
            <person name="Hibbett D.S."/>
            <person name="Martin F."/>
        </authorList>
    </citation>
    <scope>NUCLEOTIDE SEQUENCE [LARGE SCALE GENOMIC DNA]</scope>
    <source>
        <strain evidence="4">Zn</strain>
    </source>
</reference>
<dbReference type="InParanoid" id="A0A0C3CI69"/>
<reference evidence="3 4" key="1">
    <citation type="submission" date="2014-04" db="EMBL/GenBank/DDBJ databases">
        <authorList>
            <consortium name="DOE Joint Genome Institute"/>
            <person name="Kuo A."/>
            <person name="Martino E."/>
            <person name="Perotto S."/>
            <person name="Kohler A."/>
            <person name="Nagy L.G."/>
            <person name="Floudas D."/>
            <person name="Copeland A."/>
            <person name="Barry K.W."/>
            <person name="Cichocki N."/>
            <person name="Veneault-Fourrey C."/>
            <person name="LaButti K."/>
            <person name="Lindquist E.A."/>
            <person name="Lipzen A."/>
            <person name="Lundell T."/>
            <person name="Morin E."/>
            <person name="Murat C."/>
            <person name="Sun H."/>
            <person name="Tunlid A."/>
            <person name="Henrissat B."/>
            <person name="Grigoriev I.V."/>
            <person name="Hibbett D.S."/>
            <person name="Martin F."/>
            <person name="Nordberg H.P."/>
            <person name="Cantor M.N."/>
            <person name="Hua S.X."/>
        </authorList>
    </citation>
    <scope>NUCLEOTIDE SEQUENCE [LARGE SCALE GENOMIC DNA]</scope>
    <source>
        <strain evidence="3 4">Zn</strain>
    </source>
</reference>
<evidence type="ECO:0000259" key="2">
    <source>
        <dbReference type="Pfam" id="PF00248"/>
    </source>
</evidence>
<evidence type="ECO:0000256" key="1">
    <source>
        <dbReference type="ARBA" id="ARBA00023002"/>
    </source>
</evidence>
<evidence type="ECO:0000313" key="3">
    <source>
        <dbReference type="EMBL" id="KIM98653.1"/>
    </source>
</evidence>